<keyword evidence="10" id="KW-1185">Reference proteome</keyword>
<comment type="caution">
    <text evidence="9">The sequence shown here is derived from an EMBL/GenBank/DDBJ whole genome shotgun (WGS) entry which is preliminary data.</text>
</comment>
<dbReference type="EMBL" id="ARYK01000001">
    <property type="protein sequence ID" value="KCZ94341.1"/>
    <property type="molecule type" value="Genomic_DNA"/>
</dbReference>
<name>A0A059FUZ7_9PROT</name>
<dbReference type="Gene3D" id="3.40.50.1360">
    <property type="match status" value="1"/>
</dbReference>
<evidence type="ECO:0000256" key="5">
    <source>
        <dbReference type="ARBA" id="ARBA00013198"/>
    </source>
</evidence>
<dbReference type="Pfam" id="PF01182">
    <property type="entry name" value="Glucosamine_iso"/>
    <property type="match status" value="1"/>
</dbReference>
<dbReference type="eggNOG" id="COG0363">
    <property type="taxonomic scope" value="Bacteria"/>
</dbReference>
<dbReference type="UniPathway" id="UPA00115">
    <property type="reaction ID" value="UER00409"/>
</dbReference>
<dbReference type="PATRIC" id="fig|1280950.3.peg.645"/>
<dbReference type="GO" id="GO:0006098">
    <property type="term" value="P:pentose-phosphate shunt"/>
    <property type="evidence" value="ECO:0007669"/>
    <property type="project" value="UniProtKB-UniPathway"/>
</dbReference>
<dbReference type="InterPro" id="IPR006148">
    <property type="entry name" value="Glc/Gal-6P_isomerase"/>
</dbReference>
<dbReference type="GO" id="GO:0017057">
    <property type="term" value="F:6-phosphogluconolactonase activity"/>
    <property type="evidence" value="ECO:0007669"/>
    <property type="project" value="UniProtKB-UniRule"/>
</dbReference>
<sequence length="236" mass="25002">MKHEFLPQATRDDAADFAARMALGVLESAIEESGHASFMVSGGTTPAPMFRRLSNARLAWERVTVGLVDERWVSPEDEGSNEALVRKRLLTGKAGAAGFLPMKTWHANAESAAPDRNQAYRPHCDPIDLILLGMGNDGHTASWFPNAAGLDGALHADASTAVAAIDATGCPVAGAHTDRLTLTGPAIIDSDAAILLIFGAEKRAVFENALLADPVLMPVRYAIDGLGPRLTVIWAP</sequence>
<evidence type="ECO:0000313" key="9">
    <source>
        <dbReference type="EMBL" id="KCZ94341.1"/>
    </source>
</evidence>
<dbReference type="PANTHER" id="PTHR11054">
    <property type="entry name" value="6-PHOSPHOGLUCONOLACTONASE"/>
    <property type="match status" value="1"/>
</dbReference>
<dbReference type="EC" id="3.1.1.31" evidence="5 7"/>
<protein>
    <recommendedName>
        <fullName evidence="6 7">6-phosphogluconolactonase</fullName>
        <shortName evidence="7">6PGL</shortName>
        <ecNumber evidence="5 7">3.1.1.31</ecNumber>
    </recommendedName>
</protein>
<dbReference type="InterPro" id="IPR037171">
    <property type="entry name" value="NagB/RpiA_transferase-like"/>
</dbReference>
<dbReference type="AlphaFoldDB" id="A0A059FUZ7"/>
<organism evidence="9 10">
    <name type="scientific">Hyphomonas johnsonii MHS-2</name>
    <dbReference type="NCBI Taxonomy" id="1280950"/>
    <lineage>
        <taxon>Bacteria</taxon>
        <taxon>Pseudomonadati</taxon>
        <taxon>Pseudomonadota</taxon>
        <taxon>Alphaproteobacteria</taxon>
        <taxon>Hyphomonadales</taxon>
        <taxon>Hyphomonadaceae</taxon>
        <taxon>Hyphomonas</taxon>
    </lineage>
</organism>
<dbReference type="RefSeq" id="WP_051618094.1">
    <property type="nucleotide sequence ID" value="NZ_ARYK01000001.1"/>
</dbReference>
<evidence type="ECO:0000313" key="10">
    <source>
        <dbReference type="Proteomes" id="UP000025171"/>
    </source>
</evidence>
<comment type="similarity">
    <text evidence="4 7">Belongs to the glucosamine/galactosamine-6-phosphate isomerase family. 6-phosphogluconolactonase subfamily.</text>
</comment>
<evidence type="ECO:0000256" key="1">
    <source>
        <dbReference type="ARBA" id="ARBA00000832"/>
    </source>
</evidence>
<dbReference type="InterPro" id="IPR039104">
    <property type="entry name" value="6PGL"/>
</dbReference>
<comment type="pathway">
    <text evidence="3 7">Carbohydrate degradation; pentose phosphate pathway; D-ribulose 5-phosphate from D-glucose 6-phosphate (oxidative stage): step 2/3.</text>
</comment>
<keyword evidence="7" id="KW-0378">Hydrolase</keyword>
<evidence type="ECO:0000256" key="7">
    <source>
        <dbReference type="RuleBase" id="RU365095"/>
    </source>
</evidence>
<evidence type="ECO:0000256" key="4">
    <source>
        <dbReference type="ARBA" id="ARBA00010662"/>
    </source>
</evidence>
<dbReference type="NCBIfam" id="TIGR01198">
    <property type="entry name" value="pgl"/>
    <property type="match status" value="1"/>
</dbReference>
<evidence type="ECO:0000256" key="3">
    <source>
        <dbReference type="ARBA" id="ARBA00004961"/>
    </source>
</evidence>
<evidence type="ECO:0000259" key="8">
    <source>
        <dbReference type="Pfam" id="PF01182"/>
    </source>
</evidence>
<reference evidence="9 10" key="1">
    <citation type="journal article" date="2014" name="Antonie Van Leeuwenhoek">
        <title>Hyphomonas beringensis sp. nov. and Hyphomonas chukchiensis sp. nov., isolated from surface seawater of the Bering Sea and Chukchi Sea.</title>
        <authorList>
            <person name="Li C."/>
            <person name="Lai Q."/>
            <person name="Li G."/>
            <person name="Dong C."/>
            <person name="Wang J."/>
            <person name="Liao Y."/>
            <person name="Shao Z."/>
        </authorList>
    </citation>
    <scope>NUCLEOTIDE SEQUENCE [LARGE SCALE GENOMIC DNA]</scope>
    <source>
        <strain evidence="9 10">MHS-2</strain>
    </source>
</reference>
<feature type="domain" description="Glucosamine/galactosamine-6-phosphate isomerase" evidence="8">
    <location>
        <begin position="10"/>
        <end position="222"/>
    </location>
</feature>
<comment type="catalytic activity">
    <reaction evidence="1 7">
        <text>6-phospho-D-glucono-1,5-lactone + H2O = 6-phospho-D-gluconate + H(+)</text>
        <dbReference type="Rhea" id="RHEA:12556"/>
        <dbReference type="ChEBI" id="CHEBI:15377"/>
        <dbReference type="ChEBI" id="CHEBI:15378"/>
        <dbReference type="ChEBI" id="CHEBI:57955"/>
        <dbReference type="ChEBI" id="CHEBI:58759"/>
        <dbReference type="EC" id="3.1.1.31"/>
    </reaction>
</comment>
<dbReference type="SUPFAM" id="SSF100950">
    <property type="entry name" value="NagB/RpiA/CoA transferase-like"/>
    <property type="match status" value="1"/>
</dbReference>
<comment type="function">
    <text evidence="2 7">Hydrolysis of 6-phosphogluconolactone to 6-phosphogluconate.</text>
</comment>
<dbReference type="Proteomes" id="UP000025171">
    <property type="component" value="Unassembled WGS sequence"/>
</dbReference>
<dbReference type="GO" id="GO:0005975">
    <property type="term" value="P:carbohydrate metabolic process"/>
    <property type="evidence" value="ECO:0007669"/>
    <property type="project" value="UniProtKB-UniRule"/>
</dbReference>
<dbReference type="InterPro" id="IPR005900">
    <property type="entry name" value="6-phosphogluconolactonase_DevB"/>
</dbReference>
<proteinExistence type="inferred from homology"/>
<dbReference type="STRING" id="1280950.HJO_03165"/>
<accession>A0A059FUZ7</accession>
<evidence type="ECO:0000256" key="2">
    <source>
        <dbReference type="ARBA" id="ARBA00002681"/>
    </source>
</evidence>
<dbReference type="CDD" id="cd01400">
    <property type="entry name" value="6PGL"/>
    <property type="match status" value="1"/>
</dbReference>
<dbReference type="OrthoDB" id="9810967at2"/>
<evidence type="ECO:0000256" key="6">
    <source>
        <dbReference type="ARBA" id="ARBA00020337"/>
    </source>
</evidence>
<gene>
    <name evidence="7" type="primary">pgl</name>
    <name evidence="9" type="ORF">HJO_03165</name>
</gene>
<dbReference type="PANTHER" id="PTHR11054:SF0">
    <property type="entry name" value="6-PHOSPHOGLUCONOLACTONASE"/>
    <property type="match status" value="1"/>
</dbReference>